<evidence type="ECO:0000259" key="4">
    <source>
        <dbReference type="Pfam" id="PF03328"/>
    </source>
</evidence>
<dbReference type="GO" id="GO:0016832">
    <property type="term" value="F:aldehyde-lyase activity"/>
    <property type="evidence" value="ECO:0007669"/>
    <property type="project" value="TreeGrafter"/>
</dbReference>
<dbReference type="InterPro" id="IPR050251">
    <property type="entry name" value="HpcH-HpaI_aldolase"/>
</dbReference>
<dbReference type="STRING" id="1247936.BN2475_800043"/>
<reference evidence="5 6" key="1">
    <citation type="submission" date="2016-12" db="EMBL/GenBank/DDBJ databases">
        <authorList>
            <person name="Song W.-J."/>
            <person name="Kurnit D.M."/>
        </authorList>
    </citation>
    <scope>NUCLEOTIDE SEQUENCE [LARGE SCALE GENOMIC DNA]</scope>
    <source>
        <strain evidence="5 6">STM7296</strain>
    </source>
</reference>
<dbReference type="PANTHER" id="PTHR30502">
    <property type="entry name" value="2-KETO-3-DEOXY-L-RHAMNONATE ALDOLASE"/>
    <property type="match status" value="1"/>
</dbReference>
<dbReference type="InterPro" id="IPR005000">
    <property type="entry name" value="Aldolase/citrate-lyase_domain"/>
</dbReference>
<evidence type="ECO:0000256" key="2">
    <source>
        <dbReference type="ARBA" id="ARBA00022723"/>
    </source>
</evidence>
<keyword evidence="6" id="KW-1185">Reference proteome</keyword>
<organism evidence="5 6">
    <name type="scientific">Paraburkholderia ribeironis</name>
    <dbReference type="NCBI Taxonomy" id="1247936"/>
    <lineage>
        <taxon>Bacteria</taxon>
        <taxon>Pseudomonadati</taxon>
        <taxon>Pseudomonadota</taxon>
        <taxon>Betaproteobacteria</taxon>
        <taxon>Burkholderiales</taxon>
        <taxon>Burkholderiaceae</taxon>
        <taxon>Paraburkholderia</taxon>
    </lineage>
</organism>
<comment type="similarity">
    <text evidence="1">Belongs to the HpcH/HpaI aldolase family.</text>
</comment>
<dbReference type="PANTHER" id="PTHR30502:SF0">
    <property type="entry name" value="PHOSPHOENOLPYRUVATE CARBOXYLASE FAMILY PROTEIN"/>
    <property type="match status" value="1"/>
</dbReference>
<protein>
    <submittedName>
        <fullName evidence="5">2,4-dihydroxyhept-2-ene-1,7-dioic acid aldolase</fullName>
    </submittedName>
</protein>
<dbReference type="Proteomes" id="UP000187012">
    <property type="component" value="Unassembled WGS sequence"/>
</dbReference>
<evidence type="ECO:0000313" key="6">
    <source>
        <dbReference type="Proteomes" id="UP000187012"/>
    </source>
</evidence>
<evidence type="ECO:0000256" key="3">
    <source>
        <dbReference type="ARBA" id="ARBA00023239"/>
    </source>
</evidence>
<dbReference type="Gene3D" id="3.20.20.60">
    <property type="entry name" value="Phosphoenolpyruvate-binding domains"/>
    <property type="match status" value="1"/>
</dbReference>
<feature type="domain" description="HpcH/HpaI aldolase/citrate lyase" evidence="4">
    <location>
        <begin position="32"/>
        <end position="264"/>
    </location>
</feature>
<dbReference type="OrthoDB" id="9802624at2"/>
<dbReference type="RefSeq" id="WP_094782853.1">
    <property type="nucleotide sequence ID" value="NZ_CYGX02000080.1"/>
</dbReference>
<dbReference type="GO" id="GO:0046872">
    <property type="term" value="F:metal ion binding"/>
    <property type="evidence" value="ECO:0007669"/>
    <property type="project" value="UniProtKB-KW"/>
</dbReference>
<dbReference type="EMBL" id="CYGX02000080">
    <property type="protein sequence ID" value="SIT47760.1"/>
    <property type="molecule type" value="Genomic_DNA"/>
</dbReference>
<sequence>MTERLNGVIRALQTGRRIAFTSFIQAEVESAVAFAQSSNDGVVFELEHTPWDIRSLRESMQFLLLRERIAKAQSIACQMTPLVRIPPSGSEMNQWFAKQALDLGAYGIAWPRISTPEEAYNAVAACRYPRLESAPLYELAGLRGDAPMPAARYWGVSQQEYYRKADVWPLAPDGEVLVVLMIEDTRAIENLEEIVRQVPGIGVLLIGEGDLTQELGCPRQYDNPELLRMMDHVLEVGKAYDIPVGHPHVTGQNVSRVIEQGYRFLMTYPKRDFSALDKGLQLAGRLAEAS</sequence>
<gene>
    <name evidence="5" type="ORF">BN2475_800043</name>
</gene>
<dbReference type="InterPro" id="IPR040442">
    <property type="entry name" value="Pyrv_kinase-like_dom_sf"/>
</dbReference>
<proteinExistence type="inferred from homology"/>
<accession>A0A1N7SK56</accession>
<keyword evidence="3" id="KW-0456">Lyase</keyword>
<dbReference type="GO" id="GO:0005737">
    <property type="term" value="C:cytoplasm"/>
    <property type="evidence" value="ECO:0007669"/>
    <property type="project" value="TreeGrafter"/>
</dbReference>
<evidence type="ECO:0000256" key="1">
    <source>
        <dbReference type="ARBA" id="ARBA00005568"/>
    </source>
</evidence>
<dbReference type="Pfam" id="PF03328">
    <property type="entry name" value="HpcH_HpaI"/>
    <property type="match status" value="1"/>
</dbReference>
<evidence type="ECO:0000313" key="5">
    <source>
        <dbReference type="EMBL" id="SIT47760.1"/>
    </source>
</evidence>
<dbReference type="SUPFAM" id="SSF51621">
    <property type="entry name" value="Phosphoenolpyruvate/pyruvate domain"/>
    <property type="match status" value="1"/>
</dbReference>
<keyword evidence="2" id="KW-0479">Metal-binding</keyword>
<dbReference type="InterPro" id="IPR015813">
    <property type="entry name" value="Pyrv/PenolPyrv_kinase-like_dom"/>
</dbReference>
<name>A0A1N7SK56_9BURK</name>
<dbReference type="AlphaFoldDB" id="A0A1N7SK56"/>